<dbReference type="Proteomes" id="UP001596379">
    <property type="component" value="Unassembled WGS sequence"/>
</dbReference>
<dbReference type="InterPro" id="IPR052551">
    <property type="entry name" value="UV-DNA_repair_photolyase"/>
</dbReference>
<protein>
    <submittedName>
        <fullName evidence="1">Cryptochrome/photolyase family protein</fullName>
    </submittedName>
</protein>
<evidence type="ECO:0000313" key="1">
    <source>
        <dbReference type="EMBL" id="MFC7297482.1"/>
    </source>
</evidence>
<dbReference type="InterPro" id="IPR014729">
    <property type="entry name" value="Rossmann-like_a/b/a_fold"/>
</dbReference>
<dbReference type="Pfam" id="PF04244">
    <property type="entry name" value="DPRP"/>
    <property type="match status" value="1"/>
</dbReference>
<organism evidence="1 2">
    <name type="scientific">Herminiimonas aquatilis</name>
    <dbReference type="NCBI Taxonomy" id="345342"/>
    <lineage>
        <taxon>Bacteria</taxon>
        <taxon>Pseudomonadati</taxon>
        <taxon>Pseudomonadota</taxon>
        <taxon>Betaproteobacteria</taxon>
        <taxon>Burkholderiales</taxon>
        <taxon>Oxalobacteraceae</taxon>
        <taxon>Herminiimonas</taxon>
    </lineage>
</organism>
<dbReference type="PANTHER" id="PTHR38657:SF1">
    <property type="entry name" value="SLR1343 PROTEIN"/>
    <property type="match status" value="1"/>
</dbReference>
<sequence>MNHLQPASTLRLVLGDQLNPQHSWYGHHHDDVVYIMMEMRQETDYVLHHAQKVIAIFAGMRDFARGLLDAGHRVHYLKIDDAANQQSLTKNIDALQTIYQSSEFEYQMPDEWRLEQQLAEYGRQKRMACRVVDSEHFYTHPDDAGTFFAGRKKWLMENFYRHMRTHHQILLEADGKPVGGKWNFDADNRKSWKGNPSEPFDNRVLHDHSALWLSIQQAGVATFGKAQATQLAWPLNRAEALQQLDAFIEHALPYFGDFQDAMSAQAWRLFHSLLSFALNTKMLNPREVVTRVELAWRQGNVPLASAEGYIRQIVGWREYIRGVYWNQMPGYEKNNTFGHVAPLPEWFWTGETNMRCLSISIGDSLAHAHAHHIQRLMIIGNFALLAGLDPHALHRWYLGIYIDAFEWVELPNTVGMSQYADGGLLATKPYVSSAAYIDRMSDYCKGCHYDKKLRVGEKACPFNALYWDFFTRNADQLAANPRIGMVYPQLNKMAQQDIDALQARASDLRSTLDEL</sequence>
<proteinExistence type="predicted"/>
<reference evidence="2" key="1">
    <citation type="journal article" date="2019" name="Int. J. Syst. Evol. Microbiol.">
        <title>The Global Catalogue of Microorganisms (GCM) 10K type strain sequencing project: providing services to taxonomists for standard genome sequencing and annotation.</title>
        <authorList>
            <consortium name="The Broad Institute Genomics Platform"/>
            <consortium name="The Broad Institute Genome Sequencing Center for Infectious Disease"/>
            <person name="Wu L."/>
            <person name="Ma J."/>
        </authorList>
    </citation>
    <scope>NUCLEOTIDE SEQUENCE [LARGE SCALE GENOMIC DNA]</scope>
    <source>
        <strain evidence="2">CCUG 36956</strain>
    </source>
</reference>
<dbReference type="InterPro" id="IPR007357">
    <property type="entry name" value="PhrB-like"/>
</dbReference>
<dbReference type="Gene3D" id="1.10.579.10">
    <property type="entry name" value="DNA Cyclobutane Dipyrimidine Photolyase, subunit A, domain 3"/>
    <property type="match status" value="1"/>
</dbReference>
<name>A0ABW2J2V7_9BURK</name>
<accession>A0ABW2J2V7</accession>
<evidence type="ECO:0000313" key="2">
    <source>
        <dbReference type="Proteomes" id="UP001596379"/>
    </source>
</evidence>
<dbReference type="EMBL" id="JBHTCC010000001">
    <property type="protein sequence ID" value="MFC7297482.1"/>
    <property type="molecule type" value="Genomic_DNA"/>
</dbReference>
<dbReference type="Gene3D" id="3.40.50.620">
    <property type="entry name" value="HUPs"/>
    <property type="match status" value="1"/>
</dbReference>
<dbReference type="SUPFAM" id="SSF48173">
    <property type="entry name" value="Cryptochrome/photolyase FAD-binding domain"/>
    <property type="match status" value="1"/>
</dbReference>
<keyword evidence="2" id="KW-1185">Reference proteome</keyword>
<comment type="caution">
    <text evidence="1">The sequence shown here is derived from an EMBL/GenBank/DDBJ whole genome shotgun (WGS) entry which is preliminary data.</text>
</comment>
<gene>
    <name evidence="1" type="ORF">ACFQO0_03420</name>
</gene>
<dbReference type="InterPro" id="IPR036134">
    <property type="entry name" value="Crypto/Photolyase_FAD-like_sf"/>
</dbReference>
<dbReference type="PANTHER" id="PTHR38657">
    <property type="entry name" value="SLR1343 PROTEIN"/>
    <property type="match status" value="1"/>
</dbReference>
<dbReference type="RefSeq" id="WP_382232624.1">
    <property type="nucleotide sequence ID" value="NZ_JBHTCC010000001.1"/>
</dbReference>
<dbReference type="Gene3D" id="1.10.10.1710">
    <property type="entry name" value="Deoxyribodipyrimidine photolyase-related"/>
    <property type="match status" value="1"/>
</dbReference>
<dbReference type="Gene3D" id="1.25.40.80">
    <property type="match status" value="1"/>
</dbReference>